<gene>
    <name evidence="1" type="ORF">M421DRAFT_316099</name>
</gene>
<evidence type="ECO:0000313" key="1">
    <source>
        <dbReference type="EMBL" id="KAF1931592.1"/>
    </source>
</evidence>
<keyword evidence="2" id="KW-1185">Reference proteome</keyword>
<dbReference type="RefSeq" id="XP_033451840.1">
    <property type="nucleotide sequence ID" value="XM_033589254.1"/>
</dbReference>
<reference evidence="1" key="1">
    <citation type="journal article" date="2020" name="Stud. Mycol.">
        <title>101 Dothideomycetes genomes: a test case for predicting lifestyles and emergence of pathogens.</title>
        <authorList>
            <person name="Haridas S."/>
            <person name="Albert R."/>
            <person name="Binder M."/>
            <person name="Bloem J."/>
            <person name="Labutti K."/>
            <person name="Salamov A."/>
            <person name="Andreopoulos B."/>
            <person name="Baker S."/>
            <person name="Barry K."/>
            <person name="Bills G."/>
            <person name="Bluhm B."/>
            <person name="Cannon C."/>
            <person name="Castanera R."/>
            <person name="Culley D."/>
            <person name="Daum C."/>
            <person name="Ezra D."/>
            <person name="Gonzalez J."/>
            <person name="Henrissat B."/>
            <person name="Kuo A."/>
            <person name="Liang C."/>
            <person name="Lipzen A."/>
            <person name="Lutzoni F."/>
            <person name="Magnuson J."/>
            <person name="Mondo S."/>
            <person name="Nolan M."/>
            <person name="Ohm R."/>
            <person name="Pangilinan J."/>
            <person name="Park H.-J."/>
            <person name="Ramirez L."/>
            <person name="Alfaro M."/>
            <person name="Sun H."/>
            <person name="Tritt A."/>
            <person name="Yoshinaga Y."/>
            <person name="Zwiers L.-H."/>
            <person name="Turgeon B."/>
            <person name="Goodwin S."/>
            <person name="Spatafora J."/>
            <person name="Crous P."/>
            <person name="Grigoriev I."/>
        </authorList>
    </citation>
    <scope>NUCLEOTIDE SEQUENCE</scope>
    <source>
        <strain evidence="1">CBS 183.55</strain>
    </source>
</reference>
<dbReference type="AlphaFoldDB" id="A0A6A5RUQ7"/>
<dbReference type="EMBL" id="ML978960">
    <property type="protein sequence ID" value="KAF1931592.1"/>
    <property type="molecule type" value="Genomic_DNA"/>
</dbReference>
<name>A0A6A5RUQ7_9PLEO</name>
<protein>
    <submittedName>
        <fullName evidence="1">Uncharacterized protein</fullName>
    </submittedName>
</protein>
<organism evidence="1 2">
    <name type="scientific">Didymella exigua CBS 183.55</name>
    <dbReference type="NCBI Taxonomy" id="1150837"/>
    <lineage>
        <taxon>Eukaryota</taxon>
        <taxon>Fungi</taxon>
        <taxon>Dikarya</taxon>
        <taxon>Ascomycota</taxon>
        <taxon>Pezizomycotina</taxon>
        <taxon>Dothideomycetes</taxon>
        <taxon>Pleosporomycetidae</taxon>
        <taxon>Pleosporales</taxon>
        <taxon>Pleosporineae</taxon>
        <taxon>Didymellaceae</taxon>
        <taxon>Didymella</taxon>
    </lineage>
</organism>
<sequence>MRVNEEHICRIRLRIVRQVALSQFASAIEVHIHFGSSAPSETAAGPPATQSKPCRTRACDATEVRTAEITTLEVCGKQGRGGLKAIFKPKPQPAAHSILTRWW</sequence>
<proteinExistence type="predicted"/>
<dbReference type="Proteomes" id="UP000800082">
    <property type="component" value="Unassembled WGS sequence"/>
</dbReference>
<evidence type="ECO:0000313" key="2">
    <source>
        <dbReference type="Proteomes" id="UP000800082"/>
    </source>
</evidence>
<dbReference type="GeneID" id="54346901"/>
<accession>A0A6A5RUQ7</accession>